<evidence type="ECO:0000313" key="1">
    <source>
        <dbReference type="EMBL" id="KAK4315680.1"/>
    </source>
</evidence>
<protein>
    <submittedName>
        <fullName evidence="1">Uncharacterized protein</fullName>
    </submittedName>
</protein>
<keyword evidence="2" id="KW-1185">Reference proteome</keyword>
<gene>
    <name evidence="1" type="ORF">Pmani_013079</name>
</gene>
<organism evidence="1 2">
    <name type="scientific">Petrolisthes manimaculis</name>
    <dbReference type="NCBI Taxonomy" id="1843537"/>
    <lineage>
        <taxon>Eukaryota</taxon>
        <taxon>Metazoa</taxon>
        <taxon>Ecdysozoa</taxon>
        <taxon>Arthropoda</taxon>
        <taxon>Crustacea</taxon>
        <taxon>Multicrustacea</taxon>
        <taxon>Malacostraca</taxon>
        <taxon>Eumalacostraca</taxon>
        <taxon>Eucarida</taxon>
        <taxon>Decapoda</taxon>
        <taxon>Pleocyemata</taxon>
        <taxon>Anomura</taxon>
        <taxon>Galatheoidea</taxon>
        <taxon>Porcellanidae</taxon>
        <taxon>Petrolisthes</taxon>
    </lineage>
</organism>
<dbReference type="EMBL" id="JAWZYT010001091">
    <property type="protein sequence ID" value="KAK4315680.1"/>
    <property type="molecule type" value="Genomic_DNA"/>
</dbReference>
<evidence type="ECO:0000313" key="2">
    <source>
        <dbReference type="Proteomes" id="UP001292094"/>
    </source>
</evidence>
<sequence>MTARTRIIGLRRWKLQHYNHNHYPSYPFTTTTLHIHNHYPSYPQPLPFISIHNHYPSYPQPLPFISTTTTLHIYNHYPSYPQPLPLISTTTTLNIHNHYPSYPLVRGDDNNKTDWRTEKTLHCSEERGTNYVLIRQTTLLGNHETTRDKTID</sequence>
<name>A0AAE1UE00_9EUCA</name>
<comment type="caution">
    <text evidence="1">The sequence shown here is derived from an EMBL/GenBank/DDBJ whole genome shotgun (WGS) entry which is preliminary data.</text>
</comment>
<accession>A0AAE1UE00</accession>
<dbReference type="AlphaFoldDB" id="A0AAE1UE00"/>
<dbReference type="Proteomes" id="UP001292094">
    <property type="component" value="Unassembled WGS sequence"/>
</dbReference>
<proteinExistence type="predicted"/>
<reference evidence="1" key="1">
    <citation type="submission" date="2023-11" db="EMBL/GenBank/DDBJ databases">
        <title>Genome assemblies of two species of porcelain crab, Petrolisthes cinctipes and Petrolisthes manimaculis (Anomura: Porcellanidae).</title>
        <authorList>
            <person name="Angst P."/>
        </authorList>
    </citation>
    <scope>NUCLEOTIDE SEQUENCE</scope>
    <source>
        <strain evidence="1">PB745_02</strain>
        <tissue evidence="1">Gill</tissue>
    </source>
</reference>